<keyword evidence="4 6" id="KW-1133">Transmembrane helix</keyword>
<accession>A0A366M697</accession>
<keyword evidence="3 6" id="KW-0812">Transmembrane</keyword>
<comment type="subcellular location">
    <subcellularLocation>
        <location evidence="1">Membrane</location>
        <topology evidence="1">Multi-pass membrane protein</topology>
    </subcellularLocation>
</comment>
<dbReference type="OrthoDB" id="9803065at2"/>
<comment type="caution">
    <text evidence="8">The sequence shown here is derived from an EMBL/GenBank/DDBJ whole genome shotgun (WGS) entry which is preliminary data.</text>
</comment>
<feature type="transmembrane region" description="Helical" evidence="6">
    <location>
        <begin position="93"/>
        <end position="113"/>
    </location>
</feature>
<dbReference type="EMBL" id="QMEY01000001">
    <property type="protein sequence ID" value="RBQ21726.1"/>
    <property type="molecule type" value="Genomic_DNA"/>
</dbReference>
<evidence type="ECO:0000259" key="7">
    <source>
        <dbReference type="Pfam" id="PF02683"/>
    </source>
</evidence>
<evidence type="ECO:0000256" key="5">
    <source>
        <dbReference type="ARBA" id="ARBA00023136"/>
    </source>
</evidence>
<protein>
    <submittedName>
        <fullName evidence="8">Cytochrome c biogenesis protein CcdA</fullName>
    </submittedName>
</protein>
<keyword evidence="9" id="KW-1185">Reference proteome</keyword>
<proteinExistence type="inferred from homology"/>
<evidence type="ECO:0000256" key="3">
    <source>
        <dbReference type="ARBA" id="ARBA00022692"/>
    </source>
</evidence>
<feature type="transmembrane region" description="Helical" evidence="6">
    <location>
        <begin position="58"/>
        <end position="87"/>
    </location>
</feature>
<organism evidence="8 9">
    <name type="scientific">Spongiactinospora rosea</name>
    <dbReference type="NCBI Taxonomy" id="2248750"/>
    <lineage>
        <taxon>Bacteria</taxon>
        <taxon>Bacillati</taxon>
        <taxon>Actinomycetota</taxon>
        <taxon>Actinomycetes</taxon>
        <taxon>Streptosporangiales</taxon>
        <taxon>Streptosporangiaceae</taxon>
        <taxon>Spongiactinospora</taxon>
    </lineage>
</organism>
<reference evidence="8 9" key="1">
    <citation type="submission" date="2018-06" db="EMBL/GenBank/DDBJ databases">
        <title>Sphaerisporangium craniellae sp. nov., isolated from a marine sponge in the South China Sea.</title>
        <authorList>
            <person name="Li L."/>
        </authorList>
    </citation>
    <scope>NUCLEOTIDE SEQUENCE [LARGE SCALE GENOMIC DNA]</scope>
    <source>
        <strain evidence="8 9">LHW63015</strain>
    </source>
</reference>
<gene>
    <name evidence="8" type="ORF">DP939_03230</name>
</gene>
<feature type="domain" description="Cytochrome C biogenesis protein transmembrane" evidence="7">
    <location>
        <begin position="16"/>
        <end position="196"/>
    </location>
</feature>
<dbReference type="PANTHER" id="PTHR31272">
    <property type="entry name" value="CYTOCHROME C-TYPE BIOGENESIS PROTEIN HI_1454-RELATED"/>
    <property type="match status" value="1"/>
</dbReference>
<evidence type="ECO:0000256" key="1">
    <source>
        <dbReference type="ARBA" id="ARBA00004141"/>
    </source>
</evidence>
<evidence type="ECO:0000256" key="2">
    <source>
        <dbReference type="ARBA" id="ARBA00006143"/>
    </source>
</evidence>
<feature type="transmembrane region" description="Helical" evidence="6">
    <location>
        <begin position="165"/>
        <end position="185"/>
    </location>
</feature>
<comment type="similarity">
    <text evidence="2">Belongs to the DsbD family.</text>
</comment>
<dbReference type="AlphaFoldDB" id="A0A366M697"/>
<dbReference type="GO" id="GO:0016020">
    <property type="term" value="C:membrane"/>
    <property type="evidence" value="ECO:0007669"/>
    <property type="project" value="UniProtKB-SubCell"/>
</dbReference>
<evidence type="ECO:0000313" key="8">
    <source>
        <dbReference type="EMBL" id="RBQ21726.1"/>
    </source>
</evidence>
<dbReference type="GO" id="GO:0017004">
    <property type="term" value="P:cytochrome complex assembly"/>
    <property type="evidence" value="ECO:0007669"/>
    <property type="project" value="InterPro"/>
</dbReference>
<dbReference type="Proteomes" id="UP000253303">
    <property type="component" value="Unassembled WGS sequence"/>
</dbReference>
<dbReference type="InterPro" id="IPR003834">
    <property type="entry name" value="Cyt_c_assmbl_TM_dom"/>
</dbReference>
<sequence>MNEGLADTVASGSLALALPIALAAGLVSFLSPCVLPLVPGYLSYVTGMSGDDPKRGRLLLGSGLFVLGFALVFVAGGALAGSVGAALLGNSEIITRVLGVLTVVLGLAFLGLIPGLQRDVRIHRLPNAGLAGAPLLGVVFGLGWTPCIGPTLAVVLTLGLDQGSAGRGAILAFAYALGLGLPFVIAGLGYRRLLHALPVVRRRSRLITRIGGGMLVAVGVLLVTGLWGDLVMTMQGWIGGFRPVI</sequence>
<dbReference type="InterPro" id="IPR051790">
    <property type="entry name" value="Cytochrome_c-biogenesis_DsbD"/>
</dbReference>
<feature type="transmembrane region" description="Helical" evidence="6">
    <location>
        <begin position="206"/>
        <end position="227"/>
    </location>
</feature>
<evidence type="ECO:0000256" key="6">
    <source>
        <dbReference type="SAM" id="Phobius"/>
    </source>
</evidence>
<feature type="transmembrane region" description="Helical" evidence="6">
    <location>
        <begin position="12"/>
        <end position="38"/>
    </location>
</feature>
<name>A0A366M697_9ACTN</name>
<keyword evidence="5 6" id="KW-0472">Membrane</keyword>
<evidence type="ECO:0000313" key="9">
    <source>
        <dbReference type="Proteomes" id="UP000253303"/>
    </source>
</evidence>
<dbReference type="RefSeq" id="WP_113978675.1">
    <property type="nucleotide sequence ID" value="NZ_QMEY01000001.1"/>
</dbReference>
<dbReference type="Pfam" id="PF02683">
    <property type="entry name" value="DsbD_TM"/>
    <property type="match status" value="1"/>
</dbReference>
<dbReference type="PANTHER" id="PTHR31272:SF4">
    <property type="entry name" value="CYTOCHROME C-TYPE BIOGENESIS PROTEIN HI_1454-RELATED"/>
    <property type="match status" value="1"/>
</dbReference>
<evidence type="ECO:0000256" key="4">
    <source>
        <dbReference type="ARBA" id="ARBA00022989"/>
    </source>
</evidence>